<evidence type="ECO:0000313" key="1">
    <source>
        <dbReference type="EMBL" id="MCX2742954.1"/>
    </source>
</evidence>
<dbReference type="RefSeq" id="WP_266055304.1">
    <property type="nucleotide sequence ID" value="NZ_JAPFQN010000002.1"/>
</dbReference>
<accession>A0ABT3RMI4</accession>
<gene>
    <name evidence="1" type="ORF">OO013_03700</name>
</gene>
<sequence>MNSHFFLSFFGHFYNMINNEAPVIDTQYFPSIAWWHAVSDLEEIALEKHEFFEKQTYRNRCHILGPNNIVRLTVPVIGAQKKIKTKDIKIENSQRWQSIHLRSIQASYGKSPFYDHYIDYIEPFFQKNYKYLWDLNLDVLTTCRDLLGLSVQFSETSYYSKNHNIDLRSVINPKKSLKDSLNFTPKPYFQCFGNKFECNLSVLDLIFCEGPNAINFIKPE</sequence>
<comment type="caution">
    <text evidence="1">The sequence shown here is derived from an EMBL/GenBank/DDBJ whole genome shotgun (WGS) entry which is preliminary data.</text>
</comment>
<evidence type="ECO:0000313" key="2">
    <source>
        <dbReference type="Proteomes" id="UP001209885"/>
    </source>
</evidence>
<dbReference type="InterPro" id="IPR014985">
    <property type="entry name" value="WbqC"/>
</dbReference>
<organism evidence="1 2">
    <name type="scientific">Mangrovivirga halotolerans</name>
    <dbReference type="NCBI Taxonomy" id="2993936"/>
    <lineage>
        <taxon>Bacteria</taxon>
        <taxon>Pseudomonadati</taxon>
        <taxon>Bacteroidota</taxon>
        <taxon>Cytophagia</taxon>
        <taxon>Cytophagales</taxon>
        <taxon>Mangrovivirgaceae</taxon>
        <taxon>Mangrovivirga</taxon>
    </lineage>
</organism>
<protein>
    <submittedName>
        <fullName evidence="1">WbqC family protein</fullName>
    </submittedName>
</protein>
<proteinExistence type="predicted"/>
<dbReference type="Proteomes" id="UP001209885">
    <property type="component" value="Unassembled WGS sequence"/>
</dbReference>
<dbReference type="Pfam" id="PF08889">
    <property type="entry name" value="WbqC"/>
    <property type="match status" value="1"/>
</dbReference>
<reference evidence="1 2" key="1">
    <citation type="submission" date="2022-11" db="EMBL/GenBank/DDBJ databases">
        <title>The characterization of three novel Bacteroidetes species and genomic analysis of their roles in tidal elemental geochemical cycles.</title>
        <authorList>
            <person name="Ma K."/>
        </authorList>
    </citation>
    <scope>NUCLEOTIDE SEQUENCE [LARGE SCALE GENOMIC DNA]</scope>
    <source>
        <strain evidence="1 2">M17</strain>
    </source>
</reference>
<keyword evidence="2" id="KW-1185">Reference proteome</keyword>
<name>A0ABT3RMI4_9BACT</name>
<dbReference type="EMBL" id="JAPFQN010000002">
    <property type="protein sequence ID" value="MCX2742954.1"/>
    <property type="molecule type" value="Genomic_DNA"/>
</dbReference>